<dbReference type="AlphaFoldDB" id="A0A7Y9Z8D5"/>
<accession>A0A7Y9Z8D5</accession>
<gene>
    <name evidence="1" type="ORF">BKA03_000610</name>
</gene>
<proteinExistence type="predicted"/>
<comment type="caution">
    <text evidence="1">The sequence shown here is derived from an EMBL/GenBank/DDBJ whole genome shotgun (WGS) entry which is preliminary data.</text>
</comment>
<name>A0A7Y9Z8D5_9MICO</name>
<dbReference type="RefSeq" id="WP_257020097.1">
    <property type="nucleotide sequence ID" value="NZ_BBRC01000018.1"/>
</dbReference>
<reference evidence="1 2" key="1">
    <citation type="submission" date="2020-07" db="EMBL/GenBank/DDBJ databases">
        <title>Sequencing the genomes of 1000 actinobacteria strains.</title>
        <authorList>
            <person name="Klenk H.-P."/>
        </authorList>
    </citation>
    <scope>NUCLEOTIDE SEQUENCE [LARGE SCALE GENOMIC DNA]</scope>
    <source>
        <strain evidence="1 2">DSM 19970</strain>
    </source>
</reference>
<keyword evidence="2" id="KW-1185">Reference proteome</keyword>
<organism evidence="1 2">
    <name type="scientific">Demequina lutea</name>
    <dbReference type="NCBI Taxonomy" id="431489"/>
    <lineage>
        <taxon>Bacteria</taxon>
        <taxon>Bacillati</taxon>
        <taxon>Actinomycetota</taxon>
        <taxon>Actinomycetes</taxon>
        <taxon>Micrococcales</taxon>
        <taxon>Demequinaceae</taxon>
        <taxon>Demequina</taxon>
    </lineage>
</organism>
<protein>
    <submittedName>
        <fullName evidence="1">Uncharacterized protein</fullName>
    </submittedName>
</protein>
<dbReference type="Proteomes" id="UP000547973">
    <property type="component" value="Unassembled WGS sequence"/>
</dbReference>
<sequence length="41" mass="4306">MKLVFSTGCPIALVAREFGIKEQTVGGGNLLKDRQDAGGVE</sequence>
<dbReference type="EMBL" id="JACBZO010000001">
    <property type="protein sequence ID" value="NYI40491.1"/>
    <property type="molecule type" value="Genomic_DNA"/>
</dbReference>
<evidence type="ECO:0000313" key="2">
    <source>
        <dbReference type="Proteomes" id="UP000547973"/>
    </source>
</evidence>
<evidence type="ECO:0000313" key="1">
    <source>
        <dbReference type="EMBL" id="NYI40491.1"/>
    </source>
</evidence>